<keyword evidence="1" id="KW-1133">Transmembrane helix</keyword>
<name>A0AAF3FKZ3_9BILA</name>
<evidence type="ECO:0000313" key="3">
    <source>
        <dbReference type="WBParaSite" id="MBELARI_LOCUS7654"/>
    </source>
</evidence>
<feature type="transmembrane region" description="Helical" evidence="1">
    <location>
        <begin position="101"/>
        <end position="121"/>
    </location>
</feature>
<feature type="transmembrane region" description="Helical" evidence="1">
    <location>
        <begin position="75"/>
        <end position="95"/>
    </location>
</feature>
<keyword evidence="1" id="KW-0472">Membrane</keyword>
<sequence length="182" mass="21207">MEAFSERWFTINSLYMTGISLIITTIYTIYFEFWIFPYMNQQHFAYFVILCSLLTAYTGDILLSFGMIYRKFEFLLASLASLGILVLSKVLFFFITQSVRHQNFLLTYLLFGLFDAYRFIVTNNLIKCLLKMETTVTQRSVSSRTTSQNPMPNLGSTAYANREMKVFDARQLAEKLESQLDV</sequence>
<feature type="transmembrane region" description="Helical" evidence="1">
    <location>
        <begin position="12"/>
        <end position="31"/>
    </location>
</feature>
<keyword evidence="1" id="KW-0812">Transmembrane</keyword>
<organism evidence="2 3">
    <name type="scientific">Mesorhabditis belari</name>
    <dbReference type="NCBI Taxonomy" id="2138241"/>
    <lineage>
        <taxon>Eukaryota</taxon>
        <taxon>Metazoa</taxon>
        <taxon>Ecdysozoa</taxon>
        <taxon>Nematoda</taxon>
        <taxon>Chromadorea</taxon>
        <taxon>Rhabditida</taxon>
        <taxon>Rhabditina</taxon>
        <taxon>Rhabditomorpha</taxon>
        <taxon>Rhabditoidea</taxon>
        <taxon>Rhabditidae</taxon>
        <taxon>Mesorhabditinae</taxon>
        <taxon>Mesorhabditis</taxon>
    </lineage>
</organism>
<dbReference type="AlphaFoldDB" id="A0AAF3FKZ3"/>
<dbReference type="WBParaSite" id="MBELARI_LOCUS7654">
    <property type="protein sequence ID" value="MBELARI_LOCUS7654"/>
    <property type="gene ID" value="MBELARI_LOCUS7654"/>
</dbReference>
<keyword evidence="2" id="KW-1185">Reference proteome</keyword>
<evidence type="ECO:0000313" key="2">
    <source>
        <dbReference type="Proteomes" id="UP000887575"/>
    </source>
</evidence>
<proteinExistence type="predicted"/>
<feature type="transmembrane region" description="Helical" evidence="1">
    <location>
        <begin position="43"/>
        <end position="63"/>
    </location>
</feature>
<accession>A0AAF3FKZ3</accession>
<dbReference type="Proteomes" id="UP000887575">
    <property type="component" value="Unassembled WGS sequence"/>
</dbReference>
<reference evidence="3" key="1">
    <citation type="submission" date="2024-02" db="UniProtKB">
        <authorList>
            <consortium name="WormBaseParasite"/>
        </authorList>
    </citation>
    <scope>IDENTIFICATION</scope>
</reference>
<evidence type="ECO:0000256" key="1">
    <source>
        <dbReference type="SAM" id="Phobius"/>
    </source>
</evidence>
<evidence type="ECO:0008006" key="4">
    <source>
        <dbReference type="Google" id="ProtNLM"/>
    </source>
</evidence>
<protein>
    <recommendedName>
        <fullName evidence="4">Transmembrane protein</fullName>
    </recommendedName>
</protein>